<sequence>MCKLTGLEKKIIFAISRGIEITARPFEKIARKVSVGEETVIGTLETLVNEKKIRRLCAVLRHRRLGYAANAMCVFDVSDENVDTAGEYAASFPEVSHCYRRTRAESWPYNLYAMVHSHTEAECAAVADKIASRSAAADYKLLYSVKELKKENMIYFNETDSPAPDKDVSHE</sequence>
<dbReference type="InterPro" id="IPR050684">
    <property type="entry name" value="HTH-Siroheme_Decarb"/>
</dbReference>
<evidence type="ECO:0000256" key="1">
    <source>
        <dbReference type="ARBA" id="ARBA00023239"/>
    </source>
</evidence>
<comment type="similarity">
    <text evidence="3">Belongs to the Ahb/Nir family.</text>
</comment>
<dbReference type="PANTHER" id="PTHR43413">
    <property type="entry name" value="TRANSCRIPTIONAL REGULATOR, ASNC FAMILY"/>
    <property type="match status" value="1"/>
</dbReference>
<name>A0A1F7WME2_9BACT</name>
<dbReference type="InterPro" id="IPR053953">
    <property type="entry name" value="NirdL-like_HTH"/>
</dbReference>
<comment type="catalytic activity">
    <reaction evidence="5">
        <text>siroheme + 2 H(+) = 12,18-didecarboxysiroheme + 2 CO2</text>
        <dbReference type="Rhea" id="RHEA:19093"/>
        <dbReference type="ChEBI" id="CHEBI:15378"/>
        <dbReference type="ChEBI" id="CHEBI:16526"/>
        <dbReference type="ChEBI" id="CHEBI:60052"/>
        <dbReference type="ChEBI" id="CHEBI:140497"/>
        <dbReference type="EC" id="4.1.1.111"/>
    </reaction>
</comment>
<evidence type="ECO:0000259" key="7">
    <source>
        <dbReference type="Pfam" id="PF22451"/>
    </source>
</evidence>
<dbReference type="GO" id="GO:0016829">
    <property type="term" value="F:lyase activity"/>
    <property type="evidence" value="ECO:0007669"/>
    <property type="project" value="UniProtKB-KW"/>
</dbReference>
<dbReference type="EMBL" id="MGFH01000180">
    <property type="protein sequence ID" value="OGM03278.1"/>
    <property type="molecule type" value="Genomic_DNA"/>
</dbReference>
<comment type="pathway">
    <text evidence="2">Porphyrin-containing compound metabolism.</text>
</comment>
<evidence type="ECO:0000313" key="8">
    <source>
        <dbReference type="EMBL" id="OGM03278.1"/>
    </source>
</evidence>
<evidence type="ECO:0000256" key="3">
    <source>
        <dbReference type="ARBA" id="ARBA00023457"/>
    </source>
</evidence>
<evidence type="ECO:0000259" key="6">
    <source>
        <dbReference type="Pfam" id="PF17805"/>
    </source>
</evidence>
<evidence type="ECO:0000313" key="9">
    <source>
        <dbReference type="Proteomes" id="UP000178735"/>
    </source>
</evidence>
<organism evidence="8 9">
    <name type="scientific">Candidatus Wallbacteria bacterium GWC2_49_35</name>
    <dbReference type="NCBI Taxonomy" id="1817813"/>
    <lineage>
        <taxon>Bacteria</taxon>
        <taxon>Candidatus Walliibacteriota</taxon>
    </lineage>
</organism>
<feature type="domain" description="Siroheme decarboxylase NirL-like HTH" evidence="7">
    <location>
        <begin position="8"/>
        <end position="54"/>
    </location>
</feature>
<keyword evidence="1" id="KW-0456">Lyase</keyword>
<dbReference type="STRING" id="1817813.A2008_12315"/>
<evidence type="ECO:0000256" key="5">
    <source>
        <dbReference type="ARBA" id="ARBA00048470"/>
    </source>
</evidence>
<proteinExistence type="inferred from homology"/>
<dbReference type="Proteomes" id="UP000178735">
    <property type="component" value="Unassembled WGS sequence"/>
</dbReference>
<dbReference type="Pfam" id="PF17805">
    <property type="entry name" value="AsnC_trans_reg2"/>
    <property type="match status" value="1"/>
</dbReference>
<dbReference type="Pfam" id="PF22451">
    <property type="entry name" value="NirdL-like_HTH"/>
    <property type="match status" value="1"/>
</dbReference>
<evidence type="ECO:0000256" key="4">
    <source>
        <dbReference type="ARBA" id="ARBA00023471"/>
    </source>
</evidence>
<protein>
    <recommendedName>
        <fullName evidence="4">siroheme decarboxylase</fullName>
        <ecNumber evidence="4">4.1.1.111</ecNumber>
    </recommendedName>
</protein>
<reference evidence="8 9" key="1">
    <citation type="journal article" date="2016" name="Nat. Commun.">
        <title>Thousands of microbial genomes shed light on interconnected biogeochemical processes in an aquifer system.</title>
        <authorList>
            <person name="Anantharaman K."/>
            <person name="Brown C.T."/>
            <person name="Hug L.A."/>
            <person name="Sharon I."/>
            <person name="Castelle C.J."/>
            <person name="Probst A.J."/>
            <person name="Thomas B.C."/>
            <person name="Singh A."/>
            <person name="Wilkins M.J."/>
            <person name="Karaoz U."/>
            <person name="Brodie E.L."/>
            <person name="Williams K.H."/>
            <person name="Hubbard S.S."/>
            <person name="Banfield J.F."/>
        </authorList>
    </citation>
    <scope>NUCLEOTIDE SEQUENCE [LARGE SCALE GENOMIC DNA]</scope>
</reference>
<dbReference type="PANTHER" id="PTHR43413:SF1">
    <property type="entry name" value="SIROHEME DECARBOXYLASE NIRL SUBUNIT"/>
    <property type="match status" value="1"/>
</dbReference>
<accession>A0A1F7WME2</accession>
<feature type="domain" description="Siroheme decarboxylase AsnC-like ligand binding" evidence="6">
    <location>
        <begin position="64"/>
        <end position="149"/>
    </location>
</feature>
<dbReference type="EC" id="4.1.1.111" evidence="4"/>
<gene>
    <name evidence="8" type="ORF">A2008_12315</name>
</gene>
<dbReference type="Gene3D" id="3.30.70.3460">
    <property type="match status" value="1"/>
</dbReference>
<dbReference type="AlphaFoldDB" id="A0A1F7WME2"/>
<comment type="caution">
    <text evidence="8">The sequence shown here is derived from an EMBL/GenBank/DDBJ whole genome shotgun (WGS) entry which is preliminary data.</text>
</comment>
<evidence type="ECO:0000256" key="2">
    <source>
        <dbReference type="ARBA" id="ARBA00023444"/>
    </source>
</evidence>
<dbReference type="InterPro" id="IPR040523">
    <property type="entry name" value="AsnC_trans_reg2"/>
</dbReference>